<dbReference type="InterPro" id="IPR028565">
    <property type="entry name" value="MHD"/>
</dbReference>
<evidence type="ECO:0000313" key="3">
    <source>
        <dbReference type="EMBL" id="KAK5782224.1"/>
    </source>
</evidence>
<protein>
    <recommendedName>
        <fullName evidence="2">MHD domain-containing protein</fullName>
    </recommendedName>
</protein>
<dbReference type="InterPro" id="IPR049609">
    <property type="entry name" value="Syp1-like_MHD"/>
</dbReference>
<feature type="region of interest" description="Disordered" evidence="1">
    <location>
        <begin position="347"/>
        <end position="453"/>
    </location>
</feature>
<dbReference type="PROSITE" id="PS51072">
    <property type="entry name" value="MHD"/>
    <property type="match status" value="1"/>
</dbReference>
<feature type="region of interest" description="Disordered" evidence="1">
    <location>
        <begin position="476"/>
        <end position="564"/>
    </location>
</feature>
<dbReference type="AlphaFoldDB" id="A0AAN7W6C9"/>
<evidence type="ECO:0000256" key="1">
    <source>
        <dbReference type="SAM" id="MobiDB-lite"/>
    </source>
</evidence>
<dbReference type="Pfam" id="PF10291">
    <property type="entry name" value="muHD"/>
    <property type="match status" value="1"/>
</dbReference>
<gene>
    <name evidence="3" type="ORF">RI543_000154</name>
</gene>
<feature type="region of interest" description="Disordered" evidence="1">
    <location>
        <begin position="247"/>
        <end position="294"/>
    </location>
</feature>
<accession>A0AAN7W6C9</accession>
<feature type="compositionally biased region" description="Basic and acidic residues" evidence="1">
    <location>
        <begin position="247"/>
        <end position="270"/>
    </location>
</feature>
<dbReference type="InterPro" id="IPR027267">
    <property type="entry name" value="AH/BAR_dom_sf"/>
</dbReference>
<feature type="domain" description="MHD" evidence="2">
    <location>
        <begin position="605"/>
        <end position="862"/>
    </location>
</feature>
<comment type="caution">
    <text evidence="3">The sequence shown here is derived from an EMBL/GenBank/DDBJ whole genome shotgun (WGS) entry which is preliminary data.</text>
</comment>
<sequence length="863" mass="96893">MKNRETKACQPYEATEAIRIRLSQAKLINKDFYTLFKDIADLKKNYVQQLRKIVTENEDLNKLLVNQMLENQVLTPEEMSNFKFDSLGELNQLWSVLINSLKTDLNSSTELYAVLNNQVVQSLKTSTENDRHWSESKQLHSKLSKVAASIDYYQKEGDQSEKLDAANTQWASEVPYLVEVFETLDYNRLQTIKDCLLSYQSGHSDYLSTITNDSEKCMAKFLEFEPKNEIDRFAAAANEYSFILSNRRQDNSSKQHQQQEKQSQKDDIRQHSSINSPRKNKNRRSTLGEIGHRFTSSSTVLHHDLMNSEFSSSDNNKSLNGKKSSHKLRSRVGSIFGKKFLNNRKSQMFSSNPVKNTIAESRNSSITDLRSTYSNKSRPSMPQQQYRNSSNNISSKHTSVPKPIVSAETETSENVQISPVPETPSQNQQQDSSTEHESPYISNSTEITSIENNRLSTQNIQEKIPESKPINSLSMAQTPLQPQQKNKPLPLEPQQQSTPSAELPYNGLENIRNHTQAPAVPPSRKQTISNHQLPLTPVSVKKESALQKQEQEQEQVGTTSDQQNTSVLTSQITGELAQLNPQTTGSSTTLSGQSVFQHDTKDIESFGLNASIAEVISATFKEGILQDSQLIGEIALNYVLNPNGNGELPVGVNLKINNAAKFDKVIINQAFVEQVEQEHFKINPQFIDSRVLGAIKYSIKDPLAPIVVHPIWKFEPHQASVVLNIKIAPFVPERIRRLVLDDFVVFASIEGAEATNALSKPQGSFSKEKKRITWRFKEPLVLDRDSSETRLIARFITNGLAHESDKGISIKFILHEQAGETIAVGSSISLENQELDVENPFGGEWNAVSSKTTLVAGNYIGLA</sequence>
<dbReference type="EMBL" id="JAWIZZ010000006">
    <property type="protein sequence ID" value="KAK5782224.1"/>
    <property type="molecule type" value="Genomic_DNA"/>
</dbReference>
<reference evidence="4" key="1">
    <citation type="submission" date="2023-07" db="EMBL/GenBank/DDBJ databases">
        <title>A draft genome of Kazachstania heterogenica Y-27499.</title>
        <authorList>
            <person name="Donic C."/>
            <person name="Kralova J.S."/>
            <person name="Fidel L."/>
            <person name="Ben-Dor S."/>
            <person name="Jung S."/>
        </authorList>
    </citation>
    <scope>NUCLEOTIDE SEQUENCE [LARGE SCALE GENOMIC DNA]</scope>
    <source>
        <strain evidence="4">Y27499</strain>
    </source>
</reference>
<dbReference type="SUPFAM" id="SSF103657">
    <property type="entry name" value="BAR/IMD domain-like"/>
    <property type="match status" value="1"/>
</dbReference>
<feature type="compositionally biased region" description="Polar residues" evidence="1">
    <location>
        <begin position="308"/>
        <end position="322"/>
    </location>
</feature>
<proteinExistence type="predicted"/>
<feature type="compositionally biased region" description="Polar residues" evidence="1">
    <location>
        <begin position="524"/>
        <end position="533"/>
    </location>
</feature>
<organism evidence="3 4">
    <name type="scientific">Arxiozyma heterogenica</name>
    <dbReference type="NCBI Taxonomy" id="278026"/>
    <lineage>
        <taxon>Eukaryota</taxon>
        <taxon>Fungi</taxon>
        <taxon>Dikarya</taxon>
        <taxon>Ascomycota</taxon>
        <taxon>Saccharomycotina</taxon>
        <taxon>Saccharomycetes</taxon>
        <taxon>Saccharomycetales</taxon>
        <taxon>Saccharomycetaceae</taxon>
        <taxon>Arxiozyma</taxon>
    </lineage>
</organism>
<feature type="compositionally biased region" description="Polar residues" evidence="1">
    <location>
        <begin position="554"/>
        <end position="564"/>
    </location>
</feature>
<feature type="compositionally biased region" description="Low complexity" evidence="1">
    <location>
        <begin position="477"/>
        <end position="496"/>
    </location>
</feature>
<evidence type="ECO:0000313" key="4">
    <source>
        <dbReference type="Proteomes" id="UP001306508"/>
    </source>
</evidence>
<keyword evidence="4" id="KW-1185">Reference proteome</keyword>
<feature type="compositionally biased region" description="Polar residues" evidence="1">
    <location>
        <begin position="347"/>
        <end position="398"/>
    </location>
</feature>
<dbReference type="Gene3D" id="1.20.1270.60">
    <property type="entry name" value="Arfaptin homology (AH) domain/BAR domain"/>
    <property type="match status" value="1"/>
</dbReference>
<feature type="compositionally biased region" description="Polar residues" evidence="1">
    <location>
        <begin position="440"/>
        <end position="453"/>
    </location>
</feature>
<feature type="compositionally biased region" description="Polar residues" evidence="1">
    <location>
        <begin position="408"/>
        <end position="432"/>
    </location>
</feature>
<name>A0AAN7W6C9_9SACH</name>
<dbReference type="Proteomes" id="UP001306508">
    <property type="component" value="Unassembled WGS sequence"/>
</dbReference>
<dbReference type="InterPro" id="IPR018808">
    <property type="entry name" value="Muniscin_C"/>
</dbReference>
<feature type="compositionally biased region" description="Basic and acidic residues" evidence="1">
    <location>
        <begin position="540"/>
        <end position="551"/>
    </location>
</feature>
<dbReference type="CDD" id="cd09264">
    <property type="entry name" value="AP_Syp1_MHD"/>
    <property type="match status" value="1"/>
</dbReference>
<feature type="region of interest" description="Disordered" evidence="1">
    <location>
        <begin position="308"/>
        <end position="331"/>
    </location>
</feature>
<evidence type="ECO:0000259" key="2">
    <source>
        <dbReference type="PROSITE" id="PS51072"/>
    </source>
</evidence>